<evidence type="ECO:0000313" key="6">
    <source>
        <dbReference type="Proteomes" id="UP000051012"/>
    </source>
</evidence>
<dbReference type="GO" id="GO:0006508">
    <property type="term" value="P:proteolysis"/>
    <property type="evidence" value="ECO:0007669"/>
    <property type="project" value="UniProtKB-KW"/>
</dbReference>
<accession>A0A0S7Y8J7</accession>
<name>A0A0S7Y8J7_UNCT6</name>
<dbReference type="InterPro" id="IPR041489">
    <property type="entry name" value="PDZ_6"/>
</dbReference>
<sequence>MVIGFVVGVAVFGMYGLLKSQSIFHDQQRDTFVRLSDEISNQRSNAIVLAAHVVSPAVVSISVIQTKVVSTSPFFSPFSDDYFREFFRDFFPEYYYKKQIKSLGTGIIISPDGYILTNEHVISNATDINITLPDSRQFKGTIIVTDHLRDRALLKIDATSLPFVELGDSDDVMIGEWVIALGNPFGFLLEDTRPTVTVGVVSALNRSIKSTVEDRVYKNMIQTDAAINPGNSGGPLVNILGRVIGINTSIFTAGGGSEGIGFAQPINNVKKFITEATKHGKIRQPWIGIWVQDISSEIAEVMAIEKTGVLVRNVDKGSPAEKVGIKEGDRIISVNDKIITSVSDWDAVVSNVYVDDALSLTLFRKGDTVTTSLVVMELKESDMSDVEKVRYGIYVENITPPLAAKYTGGVVVVTVEKQSMGERMGVQPGDVILKVDNTRIVNKDDFQRILKSLQDLHFIIDRGGVIIQLYVGV</sequence>
<dbReference type="Pfam" id="PF13180">
    <property type="entry name" value="PDZ_2"/>
    <property type="match status" value="1"/>
</dbReference>
<dbReference type="PRINTS" id="PR00834">
    <property type="entry name" value="PROTEASES2C"/>
</dbReference>
<dbReference type="PANTHER" id="PTHR22939">
    <property type="entry name" value="SERINE PROTEASE FAMILY S1C HTRA-RELATED"/>
    <property type="match status" value="1"/>
</dbReference>
<dbReference type="Pfam" id="PF17820">
    <property type="entry name" value="PDZ_6"/>
    <property type="match status" value="1"/>
</dbReference>
<evidence type="ECO:0000256" key="3">
    <source>
        <dbReference type="ARBA" id="ARBA00022801"/>
    </source>
</evidence>
<feature type="domain" description="PDZ" evidence="4">
    <location>
        <begin position="271"/>
        <end position="366"/>
    </location>
</feature>
<gene>
    <name evidence="5" type="ORF">AMJ52_09565</name>
</gene>
<dbReference type="InterPro" id="IPR001940">
    <property type="entry name" value="Peptidase_S1C"/>
</dbReference>
<dbReference type="EMBL" id="LJNI01000162">
    <property type="protein sequence ID" value="KPJ70699.1"/>
    <property type="molecule type" value="Genomic_DNA"/>
</dbReference>
<dbReference type="SUPFAM" id="SSF50494">
    <property type="entry name" value="Trypsin-like serine proteases"/>
    <property type="match status" value="1"/>
</dbReference>
<feature type="domain" description="PDZ" evidence="4">
    <location>
        <begin position="375"/>
        <end position="452"/>
    </location>
</feature>
<evidence type="ECO:0000259" key="4">
    <source>
        <dbReference type="PROSITE" id="PS50106"/>
    </source>
</evidence>
<dbReference type="SUPFAM" id="SSF50156">
    <property type="entry name" value="PDZ domain-like"/>
    <property type="match status" value="2"/>
</dbReference>
<dbReference type="PROSITE" id="PS50106">
    <property type="entry name" value="PDZ"/>
    <property type="match status" value="2"/>
</dbReference>
<evidence type="ECO:0000313" key="5">
    <source>
        <dbReference type="EMBL" id="KPJ70699.1"/>
    </source>
</evidence>
<keyword evidence="2" id="KW-0645">Protease</keyword>
<dbReference type="InterPro" id="IPR036034">
    <property type="entry name" value="PDZ_sf"/>
</dbReference>
<dbReference type="InterPro" id="IPR001478">
    <property type="entry name" value="PDZ"/>
</dbReference>
<comment type="similarity">
    <text evidence="1">Belongs to the peptidase S1C family.</text>
</comment>
<dbReference type="Pfam" id="PF13365">
    <property type="entry name" value="Trypsin_2"/>
    <property type="match status" value="1"/>
</dbReference>
<dbReference type="Gene3D" id="2.40.10.120">
    <property type="match status" value="1"/>
</dbReference>
<keyword evidence="3" id="KW-0378">Hydrolase</keyword>
<dbReference type="AlphaFoldDB" id="A0A0S7Y8J7"/>
<proteinExistence type="inferred from homology"/>
<dbReference type="InterPro" id="IPR009003">
    <property type="entry name" value="Peptidase_S1_PA"/>
</dbReference>
<dbReference type="Proteomes" id="UP000051012">
    <property type="component" value="Unassembled WGS sequence"/>
</dbReference>
<evidence type="ECO:0000256" key="2">
    <source>
        <dbReference type="ARBA" id="ARBA00022670"/>
    </source>
</evidence>
<organism evidence="5 6">
    <name type="scientific">candidate division TA06 bacterium DG_78</name>
    <dbReference type="NCBI Taxonomy" id="1703772"/>
    <lineage>
        <taxon>Bacteria</taxon>
        <taxon>Bacteria division TA06</taxon>
    </lineage>
</organism>
<dbReference type="PANTHER" id="PTHR22939:SF129">
    <property type="entry name" value="SERINE PROTEASE HTRA2, MITOCHONDRIAL"/>
    <property type="match status" value="1"/>
</dbReference>
<evidence type="ECO:0000256" key="1">
    <source>
        <dbReference type="ARBA" id="ARBA00010541"/>
    </source>
</evidence>
<comment type="caution">
    <text evidence="5">The sequence shown here is derived from an EMBL/GenBank/DDBJ whole genome shotgun (WGS) entry which is preliminary data.</text>
</comment>
<protein>
    <recommendedName>
        <fullName evidence="4">PDZ domain-containing protein</fullName>
    </recommendedName>
</protein>
<dbReference type="SMART" id="SM00228">
    <property type="entry name" value="PDZ"/>
    <property type="match status" value="2"/>
</dbReference>
<reference evidence="5 6" key="1">
    <citation type="journal article" date="2015" name="Microbiome">
        <title>Genomic resolution of linkages in carbon, nitrogen, and sulfur cycling among widespread estuary sediment bacteria.</title>
        <authorList>
            <person name="Baker B.J."/>
            <person name="Lazar C.S."/>
            <person name="Teske A.P."/>
            <person name="Dick G.J."/>
        </authorList>
    </citation>
    <scope>NUCLEOTIDE SEQUENCE [LARGE SCALE GENOMIC DNA]</scope>
    <source>
        <strain evidence="5">DG_78</strain>
    </source>
</reference>
<dbReference type="GO" id="GO:0004252">
    <property type="term" value="F:serine-type endopeptidase activity"/>
    <property type="evidence" value="ECO:0007669"/>
    <property type="project" value="InterPro"/>
</dbReference>
<dbReference type="Gene3D" id="2.30.42.10">
    <property type="match status" value="2"/>
</dbReference>